<evidence type="ECO:0000313" key="1">
    <source>
        <dbReference type="EMBL" id="KAF6394721.1"/>
    </source>
</evidence>
<sequence>MYRKNHTMFRVWYSPRLPASAGGLGMYQRCIEVDCCPQAPSWDRLGDGRSRPVPLRAAWVCGRGGGTGGGRGVPAPVRNCCFLRYRPTRLVTVSSVGCQRQAVHGSALWGAAAESGAQWSRLSFLGGAGDLEQAQEAPTGLPSLGRVTSAPGCVVNWKPDSQAAAFKTCK</sequence>
<proteinExistence type="predicted"/>
<dbReference type="EMBL" id="JACASE010000019">
    <property type="protein sequence ID" value="KAF6394721.1"/>
    <property type="molecule type" value="Genomic_DNA"/>
</dbReference>
<dbReference type="AlphaFoldDB" id="A0A7J8B884"/>
<gene>
    <name evidence="1" type="ORF">HJG63_010046</name>
</gene>
<evidence type="ECO:0000313" key="2">
    <source>
        <dbReference type="Proteomes" id="UP000593571"/>
    </source>
</evidence>
<reference evidence="1 2" key="1">
    <citation type="journal article" date="2020" name="Nature">
        <title>Six reference-quality genomes reveal evolution of bat adaptations.</title>
        <authorList>
            <person name="Jebb D."/>
            <person name="Huang Z."/>
            <person name="Pippel M."/>
            <person name="Hughes G.M."/>
            <person name="Lavrichenko K."/>
            <person name="Devanna P."/>
            <person name="Winkler S."/>
            <person name="Jermiin L.S."/>
            <person name="Skirmuntt E.C."/>
            <person name="Katzourakis A."/>
            <person name="Burkitt-Gray L."/>
            <person name="Ray D.A."/>
            <person name="Sullivan K.A.M."/>
            <person name="Roscito J.G."/>
            <person name="Kirilenko B.M."/>
            <person name="Davalos L.M."/>
            <person name="Corthals A.P."/>
            <person name="Power M.L."/>
            <person name="Jones G."/>
            <person name="Ransome R.D."/>
            <person name="Dechmann D.K.N."/>
            <person name="Locatelli A.G."/>
            <person name="Puechmaille S.J."/>
            <person name="Fedrigo O."/>
            <person name="Jarvis E.D."/>
            <person name="Hiller M."/>
            <person name="Vernes S.C."/>
            <person name="Myers E.W."/>
            <person name="Teeling E.C."/>
        </authorList>
    </citation>
    <scope>NUCLEOTIDE SEQUENCE [LARGE SCALE GENOMIC DNA]</scope>
    <source>
        <strain evidence="1">MRouAeg1</strain>
        <tissue evidence="1">Muscle</tissue>
    </source>
</reference>
<keyword evidence="2" id="KW-1185">Reference proteome</keyword>
<dbReference type="Proteomes" id="UP000593571">
    <property type="component" value="Unassembled WGS sequence"/>
</dbReference>
<name>A0A7J8B884_ROUAE</name>
<comment type="caution">
    <text evidence="1">The sequence shown here is derived from an EMBL/GenBank/DDBJ whole genome shotgun (WGS) entry which is preliminary data.</text>
</comment>
<organism evidence="1 2">
    <name type="scientific">Rousettus aegyptiacus</name>
    <name type="common">Egyptian fruit bat</name>
    <name type="synonym">Pteropus aegyptiacus</name>
    <dbReference type="NCBI Taxonomy" id="9407"/>
    <lineage>
        <taxon>Eukaryota</taxon>
        <taxon>Metazoa</taxon>
        <taxon>Chordata</taxon>
        <taxon>Craniata</taxon>
        <taxon>Vertebrata</taxon>
        <taxon>Euteleostomi</taxon>
        <taxon>Mammalia</taxon>
        <taxon>Eutheria</taxon>
        <taxon>Laurasiatheria</taxon>
        <taxon>Chiroptera</taxon>
        <taxon>Yinpterochiroptera</taxon>
        <taxon>Pteropodoidea</taxon>
        <taxon>Pteropodidae</taxon>
        <taxon>Rousettinae</taxon>
        <taxon>Rousettus</taxon>
    </lineage>
</organism>
<protein>
    <submittedName>
        <fullName evidence="1">Uncharacterized protein</fullName>
    </submittedName>
</protein>
<accession>A0A7J8B884</accession>